<dbReference type="EMBL" id="CP007142">
    <property type="protein sequence ID" value="AJQ95269.1"/>
    <property type="molecule type" value="Genomic_DNA"/>
</dbReference>
<sequence length="41" mass="4789">MTSRVMGLKIWQLVLTVACPAYNRSFYTFGFKQSDRLCSRI</sequence>
<reference evidence="1 2" key="1">
    <citation type="submission" date="2014-01" db="EMBL/GenBank/DDBJ databases">
        <title>Full genme sequencing of cellulolytic bacterium Gynuella sunshinyii YC6258T gen. nov., sp. nov.</title>
        <authorList>
            <person name="Khan H."/>
            <person name="Chung E.J."/>
            <person name="Chung Y.R."/>
        </authorList>
    </citation>
    <scope>NUCLEOTIDE SEQUENCE [LARGE SCALE GENOMIC DNA]</scope>
    <source>
        <strain evidence="1 2">YC6258</strain>
    </source>
</reference>
<name>A0A0C5VY33_9GAMM</name>
<evidence type="ECO:0000313" key="2">
    <source>
        <dbReference type="Proteomes" id="UP000032266"/>
    </source>
</evidence>
<dbReference type="HOGENOM" id="CLU_3270785_0_0_6"/>
<protein>
    <submittedName>
        <fullName evidence="1">Uncharacterized protein</fullName>
    </submittedName>
</protein>
<dbReference type="KEGG" id="gsn:YC6258_03233"/>
<dbReference type="STRING" id="1445510.YC6258_03233"/>
<keyword evidence="2" id="KW-1185">Reference proteome</keyword>
<accession>A0A0C5VY33</accession>
<gene>
    <name evidence="1" type="ORF">YC6258_03233</name>
</gene>
<evidence type="ECO:0000313" key="1">
    <source>
        <dbReference type="EMBL" id="AJQ95269.1"/>
    </source>
</evidence>
<proteinExistence type="predicted"/>
<dbReference type="Proteomes" id="UP000032266">
    <property type="component" value="Chromosome"/>
</dbReference>
<dbReference type="AlphaFoldDB" id="A0A0C5VY33"/>
<organism evidence="1 2">
    <name type="scientific">Gynuella sunshinyii YC6258</name>
    <dbReference type="NCBI Taxonomy" id="1445510"/>
    <lineage>
        <taxon>Bacteria</taxon>
        <taxon>Pseudomonadati</taxon>
        <taxon>Pseudomonadota</taxon>
        <taxon>Gammaproteobacteria</taxon>
        <taxon>Oceanospirillales</taxon>
        <taxon>Saccharospirillaceae</taxon>
        <taxon>Gynuella</taxon>
    </lineage>
</organism>